<protein>
    <submittedName>
        <fullName evidence="1">Phage gp6-like head-tail connector protein</fullName>
    </submittedName>
</protein>
<dbReference type="Proteomes" id="UP000307720">
    <property type="component" value="Unassembled WGS sequence"/>
</dbReference>
<name>A0AC61R0S5_9FIRM</name>
<dbReference type="EMBL" id="SRZB01000009">
    <property type="protein sequence ID" value="TGX99190.1"/>
    <property type="molecule type" value="Genomic_DNA"/>
</dbReference>
<comment type="caution">
    <text evidence="1">The sequence shown here is derived from an EMBL/GenBank/DDBJ whole genome shotgun (WGS) entry which is preliminary data.</text>
</comment>
<reference evidence="1" key="1">
    <citation type="submission" date="2019-04" db="EMBL/GenBank/DDBJ databases">
        <title>Microbes associate with the intestines of laboratory mice.</title>
        <authorList>
            <person name="Navarre W."/>
            <person name="Wong E."/>
            <person name="Huang K."/>
            <person name="Tropini C."/>
            <person name="Ng K."/>
            <person name="Yu B."/>
        </authorList>
    </citation>
    <scope>NUCLEOTIDE SEQUENCE</scope>
    <source>
        <strain evidence="1">NM72_1-8</strain>
    </source>
</reference>
<organism evidence="1 2">
    <name type="scientific">Hominisplanchenecus murintestinalis</name>
    <dbReference type="NCBI Taxonomy" id="2941517"/>
    <lineage>
        <taxon>Bacteria</taxon>
        <taxon>Bacillati</taxon>
        <taxon>Bacillota</taxon>
        <taxon>Clostridia</taxon>
        <taxon>Lachnospirales</taxon>
        <taxon>Lachnospiraceae</taxon>
        <taxon>Hominisplanchenecus</taxon>
    </lineage>
</organism>
<proteinExistence type="predicted"/>
<evidence type="ECO:0000313" key="1">
    <source>
        <dbReference type="EMBL" id="TGX99190.1"/>
    </source>
</evidence>
<keyword evidence="2" id="KW-1185">Reference proteome</keyword>
<gene>
    <name evidence="1" type="ORF">E5357_06150</name>
</gene>
<sequence>MKVSEISIEHIAEYLRLDDYTDGELAPLLESARAFIRSYTGLTDEEIDTHEDFYIAVMVLCQDMYDNRCMYVDKNNLNKAVDTILGMHCVNLL</sequence>
<accession>A0AC61R0S5</accession>
<evidence type="ECO:0000313" key="2">
    <source>
        <dbReference type="Proteomes" id="UP000307720"/>
    </source>
</evidence>